<protein>
    <submittedName>
        <fullName evidence="2">Uncharacterized protein</fullName>
    </submittedName>
</protein>
<feature type="compositionally biased region" description="Basic and acidic residues" evidence="1">
    <location>
        <begin position="143"/>
        <end position="153"/>
    </location>
</feature>
<feature type="region of interest" description="Disordered" evidence="1">
    <location>
        <begin position="16"/>
        <end position="37"/>
    </location>
</feature>
<keyword evidence="3" id="KW-1185">Reference proteome</keyword>
<comment type="caution">
    <text evidence="2">The sequence shown here is derived from an EMBL/GenBank/DDBJ whole genome shotgun (WGS) entry which is preliminary data.</text>
</comment>
<dbReference type="EMBL" id="JAUIQD010000005">
    <property type="protein sequence ID" value="KAK3350079.1"/>
    <property type="molecule type" value="Genomic_DNA"/>
</dbReference>
<feature type="compositionally biased region" description="Polar residues" evidence="1">
    <location>
        <begin position="125"/>
        <end position="134"/>
    </location>
</feature>
<dbReference type="Proteomes" id="UP001275084">
    <property type="component" value="Unassembled WGS sequence"/>
</dbReference>
<feature type="compositionally biased region" description="Low complexity" evidence="1">
    <location>
        <begin position="17"/>
        <end position="29"/>
    </location>
</feature>
<dbReference type="AlphaFoldDB" id="A0AAJ0MCX6"/>
<feature type="region of interest" description="Disordered" evidence="1">
    <location>
        <begin position="117"/>
        <end position="153"/>
    </location>
</feature>
<reference evidence="2" key="2">
    <citation type="submission" date="2023-06" db="EMBL/GenBank/DDBJ databases">
        <authorList>
            <consortium name="Lawrence Berkeley National Laboratory"/>
            <person name="Haridas S."/>
            <person name="Hensen N."/>
            <person name="Bonometti L."/>
            <person name="Westerberg I."/>
            <person name="Brannstrom I.O."/>
            <person name="Guillou S."/>
            <person name="Cros-Aarteil S."/>
            <person name="Calhoun S."/>
            <person name="Kuo A."/>
            <person name="Mondo S."/>
            <person name="Pangilinan J."/>
            <person name="Riley R."/>
            <person name="Labutti K."/>
            <person name="Andreopoulos B."/>
            <person name="Lipzen A."/>
            <person name="Chen C."/>
            <person name="Yanf M."/>
            <person name="Daum C."/>
            <person name="Ng V."/>
            <person name="Clum A."/>
            <person name="Steindorff A."/>
            <person name="Ohm R."/>
            <person name="Martin F."/>
            <person name="Silar P."/>
            <person name="Natvig D."/>
            <person name="Lalanne C."/>
            <person name="Gautier V."/>
            <person name="Ament-Velasquez S.L."/>
            <person name="Kruys A."/>
            <person name="Hutchinson M.I."/>
            <person name="Powell A.J."/>
            <person name="Barry K."/>
            <person name="Miller A.N."/>
            <person name="Grigoriev I.V."/>
            <person name="Debuchy R."/>
            <person name="Gladieux P."/>
            <person name="Thoren M.H."/>
            <person name="Johannesson H."/>
        </authorList>
    </citation>
    <scope>NUCLEOTIDE SEQUENCE</scope>
    <source>
        <strain evidence="2">CBS 955.72</strain>
    </source>
</reference>
<name>A0AAJ0MCX6_9PEZI</name>
<organism evidence="2 3">
    <name type="scientific">Lasiosphaeria hispida</name>
    <dbReference type="NCBI Taxonomy" id="260671"/>
    <lineage>
        <taxon>Eukaryota</taxon>
        <taxon>Fungi</taxon>
        <taxon>Dikarya</taxon>
        <taxon>Ascomycota</taxon>
        <taxon>Pezizomycotina</taxon>
        <taxon>Sordariomycetes</taxon>
        <taxon>Sordariomycetidae</taxon>
        <taxon>Sordariales</taxon>
        <taxon>Lasiosphaeriaceae</taxon>
        <taxon>Lasiosphaeria</taxon>
    </lineage>
</organism>
<reference evidence="2" key="1">
    <citation type="journal article" date="2023" name="Mol. Phylogenet. Evol.">
        <title>Genome-scale phylogeny and comparative genomics of the fungal order Sordariales.</title>
        <authorList>
            <person name="Hensen N."/>
            <person name="Bonometti L."/>
            <person name="Westerberg I."/>
            <person name="Brannstrom I.O."/>
            <person name="Guillou S."/>
            <person name="Cros-Aarteil S."/>
            <person name="Calhoun S."/>
            <person name="Haridas S."/>
            <person name="Kuo A."/>
            <person name="Mondo S."/>
            <person name="Pangilinan J."/>
            <person name="Riley R."/>
            <person name="LaButti K."/>
            <person name="Andreopoulos B."/>
            <person name="Lipzen A."/>
            <person name="Chen C."/>
            <person name="Yan M."/>
            <person name="Daum C."/>
            <person name="Ng V."/>
            <person name="Clum A."/>
            <person name="Steindorff A."/>
            <person name="Ohm R.A."/>
            <person name="Martin F."/>
            <person name="Silar P."/>
            <person name="Natvig D.O."/>
            <person name="Lalanne C."/>
            <person name="Gautier V."/>
            <person name="Ament-Velasquez S.L."/>
            <person name="Kruys A."/>
            <person name="Hutchinson M.I."/>
            <person name="Powell A.J."/>
            <person name="Barry K."/>
            <person name="Miller A.N."/>
            <person name="Grigoriev I.V."/>
            <person name="Debuchy R."/>
            <person name="Gladieux P."/>
            <person name="Hiltunen Thoren M."/>
            <person name="Johannesson H."/>
        </authorList>
    </citation>
    <scope>NUCLEOTIDE SEQUENCE</scope>
    <source>
        <strain evidence="2">CBS 955.72</strain>
    </source>
</reference>
<evidence type="ECO:0000256" key="1">
    <source>
        <dbReference type="SAM" id="MobiDB-lite"/>
    </source>
</evidence>
<sequence>MRGALFRLAITCTRHGLSSPSSLASASSPTPSPDGPFRLMQGAPNHCLSVCLVACSTKRGGARGRLDANKCTGICPPAFECVVAQGPSRNSMEMGCRISIKTHTHTQHPRRPFCLQADGAKRSGSENSSHTRTAQVFKPAARRPREDRPLRRSRDLLAGQSDCWI</sequence>
<evidence type="ECO:0000313" key="3">
    <source>
        <dbReference type="Proteomes" id="UP001275084"/>
    </source>
</evidence>
<gene>
    <name evidence="2" type="ORF">B0T25DRAFT_258504</name>
</gene>
<accession>A0AAJ0MCX6</accession>
<evidence type="ECO:0000313" key="2">
    <source>
        <dbReference type="EMBL" id="KAK3350079.1"/>
    </source>
</evidence>
<proteinExistence type="predicted"/>